<dbReference type="SUPFAM" id="SSF48557">
    <property type="entry name" value="L-aspartase-like"/>
    <property type="match status" value="1"/>
</dbReference>
<dbReference type="PRINTS" id="PR00149">
    <property type="entry name" value="FUMRATELYASE"/>
</dbReference>
<evidence type="ECO:0000313" key="4">
    <source>
        <dbReference type="Proteomes" id="UP000054988"/>
    </source>
</evidence>
<dbReference type="GO" id="GO:0003824">
    <property type="term" value="F:catalytic activity"/>
    <property type="evidence" value="ECO:0007669"/>
    <property type="project" value="InterPro"/>
</dbReference>
<accession>A0A0W0FIB6</accession>
<dbReference type="InterPro" id="IPR008948">
    <property type="entry name" value="L-Aspartase-like"/>
</dbReference>
<dbReference type="PRINTS" id="PR00145">
    <property type="entry name" value="ARGSUCLYASE"/>
</dbReference>
<dbReference type="Pfam" id="PF00206">
    <property type="entry name" value="Lyase_1"/>
    <property type="match status" value="1"/>
</dbReference>
<dbReference type="InterPro" id="IPR000362">
    <property type="entry name" value="Fumarate_lyase_fam"/>
</dbReference>
<dbReference type="EMBL" id="LATX01001928">
    <property type="protein sequence ID" value="KTB36076.1"/>
    <property type="molecule type" value="Genomic_DNA"/>
</dbReference>
<dbReference type="InterPro" id="IPR022761">
    <property type="entry name" value="Fumarate_lyase_N"/>
</dbReference>
<comment type="caution">
    <text evidence="3">The sequence shown here is derived from an EMBL/GenBank/DDBJ whole genome shotgun (WGS) entry which is preliminary data.</text>
</comment>
<dbReference type="InterPro" id="IPR024083">
    <property type="entry name" value="Fumarase/histidase_N"/>
</dbReference>
<organism evidence="3 4">
    <name type="scientific">Moniliophthora roreri</name>
    <name type="common">Frosty pod rot fungus</name>
    <name type="synonym">Monilia roreri</name>
    <dbReference type="NCBI Taxonomy" id="221103"/>
    <lineage>
        <taxon>Eukaryota</taxon>
        <taxon>Fungi</taxon>
        <taxon>Dikarya</taxon>
        <taxon>Basidiomycota</taxon>
        <taxon>Agaricomycotina</taxon>
        <taxon>Agaricomycetes</taxon>
        <taxon>Agaricomycetidae</taxon>
        <taxon>Agaricales</taxon>
        <taxon>Marasmiineae</taxon>
        <taxon>Marasmiaceae</taxon>
        <taxon>Moniliophthora</taxon>
    </lineage>
</organism>
<dbReference type="InterPro" id="IPR019468">
    <property type="entry name" value="AdenyloSucc_lyase_C"/>
</dbReference>
<dbReference type="PANTHER" id="PTHR43172:SF2">
    <property type="entry name" value="ADENYLOSUCCINATE LYASE C-TERMINAL DOMAIN-CONTAINING PROTEIN"/>
    <property type="match status" value="1"/>
</dbReference>
<evidence type="ECO:0000259" key="2">
    <source>
        <dbReference type="SMART" id="SM00998"/>
    </source>
</evidence>
<sequence>MSTVTDSQIFRNIFSTPASSEIWSDRTRTAYYLQFEAALATAQAHLGIIPTKAAEAITEKCNIDLIDMEELRKETERIGYPVLGVVKQIVRLVNQVEPGLGEWAHWGATTQDVTDTATILQLRDTCFLVSESLRDITSELEKLAKKYAATPMAARSNLQQAVPITFGFKLSRLLATFRRHQQRLSEILPRLLVVEFSGAAGTLATLYPGASSTSQDPETIFQLQLDLANQLDLNVPEIAWHTERDRIAEIGSLFSLIAGTCSKFALDMKLLMQTEVGEVYEPYYPHRGSSSTMPQKRNPIASVYITAMGSTIRQLSAALFDAMVEDHERSTGPWEIEWIVLPQMCTMIHAVLTHTQSVLEGLEVDEERMKRNLELTRGAVVSEAVMMGLGKTMGRQVAHDLVYELCMKAIKEDRPLVDLLEESEEVKKVGMGRHELEKLCEPGNYLGLSEEMVRRVVDLPSHAQTEADSVLI</sequence>
<dbReference type="Gene3D" id="1.20.200.10">
    <property type="entry name" value="Fumarase/aspartase (Central domain)"/>
    <property type="match status" value="1"/>
</dbReference>
<evidence type="ECO:0000313" key="3">
    <source>
        <dbReference type="EMBL" id="KTB36076.1"/>
    </source>
</evidence>
<dbReference type="Gene3D" id="1.10.40.30">
    <property type="entry name" value="Fumarase/aspartase (C-terminal domain)"/>
    <property type="match status" value="1"/>
</dbReference>
<dbReference type="SMART" id="SM00998">
    <property type="entry name" value="ADSL_C"/>
    <property type="match status" value="1"/>
</dbReference>
<name>A0A0W0FIB6_MONRR</name>
<dbReference type="Proteomes" id="UP000054988">
    <property type="component" value="Unassembled WGS sequence"/>
</dbReference>
<comment type="similarity">
    <text evidence="1">Belongs to the class-II fumarase/aspartase family.</text>
</comment>
<feature type="domain" description="Adenylosuccinate lyase C-terminal" evidence="2">
    <location>
        <begin position="377"/>
        <end position="457"/>
    </location>
</feature>
<dbReference type="eggNOG" id="KOG2700">
    <property type="taxonomic scope" value="Eukaryota"/>
</dbReference>
<reference evidence="3 4" key="1">
    <citation type="submission" date="2015-12" db="EMBL/GenBank/DDBJ databases">
        <title>Draft genome sequence of Moniliophthora roreri, the causal agent of frosty pod rot of cacao.</title>
        <authorList>
            <person name="Aime M.C."/>
            <person name="Diaz-Valderrama J.R."/>
            <person name="Kijpornyongpan T."/>
            <person name="Phillips-Mora W."/>
        </authorList>
    </citation>
    <scope>NUCLEOTIDE SEQUENCE [LARGE SCALE GENOMIC DNA]</scope>
    <source>
        <strain evidence="3 4">MCA 2952</strain>
    </source>
</reference>
<gene>
    <name evidence="3" type="ORF">WG66_11339</name>
</gene>
<proteinExistence type="inferred from homology"/>
<evidence type="ECO:0000256" key="1">
    <source>
        <dbReference type="ARBA" id="ARBA00034772"/>
    </source>
</evidence>
<dbReference type="Pfam" id="PF10397">
    <property type="entry name" value="ADSL_C"/>
    <property type="match status" value="1"/>
</dbReference>
<dbReference type="CDD" id="cd01597">
    <property type="entry name" value="pCLME"/>
    <property type="match status" value="1"/>
</dbReference>
<dbReference type="AlphaFoldDB" id="A0A0W0FIB6"/>
<dbReference type="PANTHER" id="PTHR43172">
    <property type="entry name" value="ADENYLOSUCCINATE LYASE"/>
    <property type="match status" value="1"/>
</dbReference>
<dbReference type="Gene3D" id="1.10.275.10">
    <property type="entry name" value="Fumarase/aspartase (N-terminal domain)"/>
    <property type="match status" value="1"/>
</dbReference>
<protein>
    <recommendedName>
        <fullName evidence="2">Adenylosuccinate lyase C-terminal domain-containing protein</fullName>
    </recommendedName>
</protein>